<dbReference type="STRING" id="1841861.GCA_900157365_03284"/>
<gene>
    <name evidence="1" type="ORF">MNAB215_4964</name>
</gene>
<accession>A0A2U3PG39</accession>
<name>A0A2U3PG39_9MYCO</name>
<dbReference type="AlphaFoldDB" id="A0A2U3PG39"/>
<organism evidence="1 2">
    <name type="scientific">Mycobacterium numidiamassiliense</name>
    <dbReference type="NCBI Taxonomy" id="1841861"/>
    <lineage>
        <taxon>Bacteria</taxon>
        <taxon>Bacillati</taxon>
        <taxon>Actinomycetota</taxon>
        <taxon>Actinomycetes</taxon>
        <taxon>Mycobacteriales</taxon>
        <taxon>Mycobacteriaceae</taxon>
        <taxon>Mycobacterium</taxon>
    </lineage>
</organism>
<proteinExistence type="predicted"/>
<dbReference type="InterPro" id="IPR031816">
    <property type="entry name" value="DUF5073"/>
</dbReference>
<sequence>MTGFDHDRVSEAIGTALSGPGGVGLVVRVFCGIPGVVLTPARSGLFRSQPERTQIGDWRYEVTPDGRLRAAHVVNGIVLAEDVLAAAAVGPHIARALGQVVTHYGPSIMPNVDAALEVLEAGTGPGYR</sequence>
<protein>
    <recommendedName>
        <fullName evidence="3">DUF5073 domain-containing protein</fullName>
    </recommendedName>
</protein>
<reference evidence="1 2" key="1">
    <citation type="submission" date="2017-01" db="EMBL/GenBank/DDBJ databases">
        <authorList>
            <consortium name="Urmite Genomes"/>
        </authorList>
    </citation>
    <scope>NUCLEOTIDE SEQUENCE [LARGE SCALE GENOMIC DNA]</scope>
    <source>
        <strain evidence="1 2">AB215</strain>
    </source>
</reference>
<dbReference type="Pfam" id="PF16817">
    <property type="entry name" value="DUF5073"/>
    <property type="match status" value="1"/>
</dbReference>
<evidence type="ECO:0000313" key="2">
    <source>
        <dbReference type="Proteomes" id="UP000240424"/>
    </source>
</evidence>
<evidence type="ECO:0008006" key="3">
    <source>
        <dbReference type="Google" id="ProtNLM"/>
    </source>
</evidence>
<dbReference type="OrthoDB" id="4555583at2"/>
<dbReference type="RefSeq" id="WP_077081135.1">
    <property type="nucleotide sequence ID" value="NZ_FUEZ01000004.1"/>
</dbReference>
<evidence type="ECO:0000313" key="1">
    <source>
        <dbReference type="EMBL" id="SPM42744.1"/>
    </source>
</evidence>
<dbReference type="EMBL" id="FUEZ01000004">
    <property type="protein sequence ID" value="SPM42744.1"/>
    <property type="molecule type" value="Genomic_DNA"/>
</dbReference>
<dbReference type="Proteomes" id="UP000240424">
    <property type="component" value="Unassembled WGS sequence"/>
</dbReference>
<keyword evidence="2" id="KW-1185">Reference proteome</keyword>